<comment type="caution">
    <text evidence="2">The sequence shown here is derived from an EMBL/GenBank/DDBJ whole genome shotgun (WGS) entry which is preliminary data.</text>
</comment>
<proteinExistence type="predicted"/>
<feature type="compositionally biased region" description="Basic and acidic residues" evidence="1">
    <location>
        <begin position="197"/>
        <end position="206"/>
    </location>
</feature>
<accession>A0A9P5X7Q4</accession>
<gene>
    <name evidence="2" type="ORF">P691DRAFT_282509</name>
</gene>
<evidence type="ECO:0000256" key="1">
    <source>
        <dbReference type="SAM" id="MobiDB-lite"/>
    </source>
</evidence>
<feature type="region of interest" description="Disordered" evidence="1">
    <location>
        <begin position="197"/>
        <end position="238"/>
    </location>
</feature>
<dbReference type="Proteomes" id="UP000807342">
    <property type="component" value="Unassembled WGS sequence"/>
</dbReference>
<organism evidence="2 3">
    <name type="scientific">Macrolepiota fuliginosa MF-IS2</name>
    <dbReference type="NCBI Taxonomy" id="1400762"/>
    <lineage>
        <taxon>Eukaryota</taxon>
        <taxon>Fungi</taxon>
        <taxon>Dikarya</taxon>
        <taxon>Basidiomycota</taxon>
        <taxon>Agaricomycotina</taxon>
        <taxon>Agaricomycetes</taxon>
        <taxon>Agaricomycetidae</taxon>
        <taxon>Agaricales</taxon>
        <taxon>Agaricineae</taxon>
        <taxon>Agaricaceae</taxon>
        <taxon>Macrolepiota</taxon>
    </lineage>
</organism>
<evidence type="ECO:0000313" key="3">
    <source>
        <dbReference type="Proteomes" id="UP000807342"/>
    </source>
</evidence>
<dbReference type="OrthoDB" id="3227079at2759"/>
<feature type="compositionally biased region" description="Polar residues" evidence="1">
    <location>
        <begin position="219"/>
        <end position="229"/>
    </location>
</feature>
<name>A0A9P5X7Q4_9AGAR</name>
<evidence type="ECO:0000313" key="2">
    <source>
        <dbReference type="EMBL" id="KAF9445214.1"/>
    </source>
</evidence>
<keyword evidence="3" id="KW-1185">Reference proteome</keyword>
<sequence length="285" mass="32129">MKAATNRRHMFSLWLDIVDPSCCHYHLPPMLPFLYHVFCCCRPRGPDVGNIDEHERLLQFQIPTTPSQPIQPKDLEYRHRMGMIVRTMEGKMVNVSSRLPFNLHNRVTHDSLGSGSRSNSLDYGGYGYYGHESDSSYGVSNTHQTRKHAQEDSYVYNHYASSRSPSLSGRERSYSTEREAERPAAILNLRLVGVTETERGRARERTTQPTGLGGGIVASPSNKLTSPNARPTDGAESVRVCPASPSVQLFKVIFPLINRRQLNNSNSTSLTRTRWSYPHGMIEPP</sequence>
<feature type="region of interest" description="Disordered" evidence="1">
    <location>
        <begin position="158"/>
        <end position="180"/>
    </location>
</feature>
<feature type="compositionally biased region" description="Basic and acidic residues" evidence="1">
    <location>
        <begin position="169"/>
        <end position="180"/>
    </location>
</feature>
<dbReference type="EMBL" id="MU151316">
    <property type="protein sequence ID" value="KAF9445214.1"/>
    <property type="molecule type" value="Genomic_DNA"/>
</dbReference>
<dbReference type="AlphaFoldDB" id="A0A9P5X7Q4"/>
<reference evidence="2" key="1">
    <citation type="submission" date="2020-11" db="EMBL/GenBank/DDBJ databases">
        <authorList>
            <consortium name="DOE Joint Genome Institute"/>
            <person name="Ahrendt S."/>
            <person name="Riley R."/>
            <person name="Andreopoulos W."/>
            <person name="Labutti K."/>
            <person name="Pangilinan J."/>
            <person name="Ruiz-Duenas F.J."/>
            <person name="Barrasa J.M."/>
            <person name="Sanchez-Garcia M."/>
            <person name="Camarero S."/>
            <person name="Miyauchi S."/>
            <person name="Serrano A."/>
            <person name="Linde D."/>
            <person name="Babiker R."/>
            <person name="Drula E."/>
            <person name="Ayuso-Fernandez I."/>
            <person name="Pacheco R."/>
            <person name="Padilla G."/>
            <person name="Ferreira P."/>
            <person name="Barriuso J."/>
            <person name="Kellner H."/>
            <person name="Castanera R."/>
            <person name="Alfaro M."/>
            <person name="Ramirez L."/>
            <person name="Pisabarro A.G."/>
            <person name="Kuo A."/>
            <person name="Tritt A."/>
            <person name="Lipzen A."/>
            <person name="He G."/>
            <person name="Yan M."/>
            <person name="Ng V."/>
            <person name="Cullen D."/>
            <person name="Martin F."/>
            <person name="Rosso M.-N."/>
            <person name="Henrissat B."/>
            <person name="Hibbett D."/>
            <person name="Martinez A.T."/>
            <person name="Grigoriev I.V."/>
        </authorList>
    </citation>
    <scope>NUCLEOTIDE SEQUENCE</scope>
    <source>
        <strain evidence="2">MF-IS2</strain>
    </source>
</reference>
<protein>
    <submittedName>
        <fullName evidence="2">Uncharacterized protein</fullName>
    </submittedName>
</protein>